<dbReference type="SMART" id="SM00388">
    <property type="entry name" value="HisKA"/>
    <property type="match status" value="1"/>
</dbReference>
<dbReference type="PROSITE" id="PS50885">
    <property type="entry name" value="HAMP"/>
    <property type="match status" value="1"/>
</dbReference>
<dbReference type="SUPFAM" id="SSF47384">
    <property type="entry name" value="Homodimeric domain of signal transducing histidine kinase"/>
    <property type="match status" value="1"/>
</dbReference>
<keyword evidence="9" id="KW-0902">Two-component regulatory system</keyword>
<dbReference type="InterPro" id="IPR003660">
    <property type="entry name" value="HAMP_dom"/>
</dbReference>
<evidence type="ECO:0000256" key="9">
    <source>
        <dbReference type="ARBA" id="ARBA00023012"/>
    </source>
</evidence>
<evidence type="ECO:0000313" key="14">
    <source>
        <dbReference type="EMBL" id="GIH40983.1"/>
    </source>
</evidence>
<dbReference type="InterPro" id="IPR005467">
    <property type="entry name" value="His_kinase_dom"/>
</dbReference>
<evidence type="ECO:0000256" key="7">
    <source>
        <dbReference type="ARBA" id="ARBA00022777"/>
    </source>
</evidence>
<evidence type="ECO:0000256" key="3">
    <source>
        <dbReference type="ARBA" id="ARBA00012438"/>
    </source>
</evidence>
<dbReference type="EMBL" id="BOOC01000018">
    <property type="protein sequence ID" value="GIH40983.1"/>
    <property type="molecule type" value="Genomic_DNA"/>
</dbReference>
<dbReference type="GO" id="GO:0016301">
    <property type="term" value="F:kinase activity"/>
    <property type="evidence" value="ECO:0007669"/>
    <property type="project" value="UniProtKB-KW"/>
</dbReference>
<dbReference type="InterPro" id="IPR036097">
    <property type="entry name" value="HisK_dim/P_sf"/>
</dbReference>
<evidence type="ECO:0000256" key="1">
    <source>
        <dbReference type="ARBA" id="ARBA00000085"/>
    </source>
</evidence>
<dbReference type="InterPro" id="IPR003594">
    <property type="entry name" value="HATPase_dom"/>
</dbReference>
<accession>A0ABQ4G1X6</accession>
<comment type="caution">
    <text evidence="14">The sequence shown here is derived from an EMBL/GenBank/DDBJ whole genome shotgun (WGS) entry which is preliminary data.</text>
</comment>
<keyword evidence="15" id="KW-1185">Reference proteome</keyword>
<dbReference type="SMART" id="SM00387">
    <property type="entry name" value="HATPase_c"/>
    <property type="match status" value="1"/>
</dbReference>
<gene>
    <name evidence="14" type="ORF">Mco01_39830</name>
</gene>
<evidence type="ECO:0000259" key="13">
    <source>
        <dbReference type="PROSITE" id="PS50885"/>
    </source>
</evidence>
<dbReference type="PROSITE" id="PS50109">
    <property type="entry name" value="HIS_KIN"/>
    <property type="match status" value="1"/>
</dbReference>
<dbReference type="Pfam" id="PF00512">
    <property type="entry name" value="HisKA"/>
    <property type="match status" value="1"/>
</dbReference>
<feature type="domain" description="HAMP" evidence="13">
    <location>
        <begin position="180"/>
        <end position="233"/>
    </location>
</feature>
<dbReference type="Gene3D" id="3.30.565.10">
    <property type="entry name" value="Histidine kinase-like ATPase, C-terminal domain"/>
    <property type="match status" value="1"/>
</dbReference>
<dbReference type="Pfam" id="PF02518">
    <property type="entry name" value="HATPase_c"/>
    <property type="match status" value="1"/>
</dbReference>
<keyword evidence="10 11" id="KW-0472">Membrane</keyword>
<name>A0ABQ4G1X6_9ACTN</name>
<dbReference type="InterPro" id="IPR004358">
    <property type="entry name" value="Sig_transdc_His_kin-like_C"/>
</dbReference>
<proteinExistence type="predicted"/>
<keyword evidence="8 11" id="KW-1133">Transmembrane helix</keyword>
<evidence type="ECO:0000256" key="8">
    <source>
        <dbReference type="ARBA" id="ARBA00022989"/>
    </source>
</evidence>
<feature type="domain" description="Histidine kinase" evidence="12">
    <location>
        <begin position="241"/>
        <end position="455"/>
    </location>
</feature>
<evidence type="ECO:0000256" key="5">
    <source>
        <dbReference type="ARBA" id="ARBA00022679"/>
    </source>
</evidence>
<keyword evidence="6 11" id="KW-0812">Transmembrane</keyword>
<dbReference type="Gene3D" id="1.10.287.130">
    <property type="match status" value="1"/>
</dbReference>
<keyword evidence="5" id="KW-0808">Transferase</keyword>
<evidence type="ECO:0000256" key="6">
    <source>
        <dbReference type="ARBA" id="ARBA00022692"/>
    </source>
</evidence>
<reference evidence="14 15" key="1">
    <citation type="submission" date="2021-01" db="EMBL/GenBank/DDBJ databases">
        <title>Whole genome shotgun sequence of Microbispora corallina NBRC 16416.</title>
        <authorList>
            <person name="Komaki H."/>
            <person name="Tamura T."/>
        </authorList>
    </citation>
    <scope>NUCLEOTIDE SEQUENCE [LARGE SCALE GENOMIC DNA]</scope>
    <source>
        <strain evidence="14 15">NBRC 16416</strain>
    </source>
</reference>
<dbReference type="PRINTS" id="PR00344">
    <property type="entry name" value="BCTRLSENSOR"/>
</dbReference>
<evidence type="ECO:0000256" key="10">
    <source>
        <dbReference type="ARBA" id="ARBA00023136"/>
    </source>
</evidence>
<dbReference type="PANTHER" id="PTHR45436">
    <property type="entry name" value="SENSOR HISTIDINE KINASE YKOH"/>
    <property type="match status" value="1"/>
</dbReference>
<dbReference type="InterPro" id="IPR036890">
    <property type="entry name" value="HATPase_C_sf"/>
</dbReference>
<dbReference type="InterPro" id="IPR050428">
    <property type="entry name" value="TCS_sensor_his_kinase"/>
</dbReference>
<evidence type="ECO:0000256" key="4">
    <source>
        <dbReference type="ARBA" id="ARBA00022553"/>
    </source>
</evidence>
<dbReference type="Proteomes" id="UP000603904">
    <property type="component" value="Unassembled WGS sequence"/>
</dbReference>
<protein>
    <recommendedName>
        <fullName evidence="3">histidine kinase</fullName>
        <ecNumber evidence="3">2.7.13.3</ecNumber>
    </recommendedName>
</protein>
<keyword evidence="4" id="KW-0597">Phosphoprotein</keyword>
<organism evidence="14 15">
    <name type="scientific">Microbispora corallina</name>
    <dbReference type="NCBI Taxonomy" id="83302"/>
    <lineage>
        <taxon>Bacteria</taxon>
        <taxon>Bacillati</taxon>
        <taxon>Actinomycetota</taxon>
        <taxon>Actinomycetes</taxon>
        <taxon>Streptosporangiales</taxon>
        <taxon>Streptosporangiaceae</taxon>
        <taxon>Microbispora</taxon>
    </lineage>
</organism>
<evidence type="ECO:0000256" key="11">
    <source>
        <dbReference type="SAM" id="Phobius"/>
    </source>
</evidence>
<dbReference type="EC" id="2.7.13.3" evidence="3"/>
<evidence type="ECO:0000256" key="2">
    <source>
        <dbReference type="ARBA" id="ARBA00004236"/>
    </source>
</evidence>
<dbReference type="PANTHER" id="PTHR45436:SF5">
    <property type="entry name" value="SENSOR HISTIDINE KINASE TRCS"/>
    <property type="match status" value="1"/>
</dbReference>
<dbReference type="SUPFAM" id="SSF55874">
    <property type="entry name" value="ATPase domain of HSP90 chaperone/DNA topoisomerase II/histidine kinase"/>
    <property type="match status" value="1"/>
</dbReference>
<dbReference type="RefSeq" id="WP_204058363.1">
    <property type="nucleotide sequence ID" value="NZ_BAAAGP010000010.1"/>
</dbReference>
<sequence length="469" mass="49531">MGGRRRLSVTRRITLFTGVLVTVLCALLAVVILAAVQFLTNGYVKDELVGVGGRVVAEVESGRLVRPITPGPVGDIQVVDQNGRVVAATAALRGRPAMASLRPAGYHGIADGTVCGDAFARRGCHIVVAQWARGPDGPRVVYAAAPRVPFWTHPALAALVVGGSALLVGVTQWLAVRGARTAMAPVRAIRAELDEINATCPQRRVPVPPGGDDIHDLAVGVNRTLARLEAALEQQRRFATDASHDLRTPITAMRAEAEDALLSPESTTVPVLARVMLRSLDRLQALVGDLLTLARLDADLRGAEDRVDLADLVEAELRHRPPPDERLTCSLQAGVVVVGDRLRLGRLLANLLDNAERHAANAISVIVRLDAATPAFPDGTAVLEVNDDGAGVAPDKRELVFQRFTRLDAARSRDAGGSGLGLPIARQIAEASGGTLRIEDSELGARFVVRLPAAPPDGGGLGRPDAGHR</sequence>
<dbReference type="CDD" id="cd00082">
    <property type="entry name" value="HisKA"/>
    <property type="match status" value="1"/>
</dbReference>
<feature type="transmembrane region" description="Helical" evidence="11">
    <location>
        <begin position="12"/>
        <end position="39"/>
    </location>
</feature>
<evidence type="ECO:0000259" key="12">
    <source>
        <dbReference type="PROSITE" id="PS50109"/>
    </source>
</evidence>
<comment type="subcellular location">
    <subcellularLocation>
        <location evidence="2">Cell membrane</location>
    </subcellularLocation>
</comment>
<evidence type="ECO:0000313" key="15">
    <source>
        <dbReference type="Proteomes" id="UP000603904"/>
    </source>
</evidence>
<keyword evidence="7 14" id="KW-0418">Kinase</keyword>
<comment type="catalytic activity">
    <reaction evidence="1">
        <text>ATP + protein L-histidine = ADP + protein N-phospho-L-histidine.</text>
        <dbReference type="EC" id="2.7.13.3"/>
    </reaction>
</comment>
<dbReference type="InterPro" id="IPR003661">
    <property type="entry name" value="HisK_dim/P_dom"/>
</dbReference>